<evidence type="ECO:0000256" key="2">
    <source>
        <dbReference type="ARBA" id="ARBA00023125"/>
    </source>
</evidence>
<accession>A0A1H3NVC6</accession>
<feature type="domain" description="HTH tetR-type" evidence="5">
    <location>
        <begin position="2"/>
        <end position="62"/>
    </location>
</feature>
<dbReference type="Gene3D" id="1.10.357.10">
    <property type="entry name" value="Tetracycline Repressor, domain 2"/>
    <property type="match status" value="1"/>
</dbReference>
<keyword evidence="3" id="KW-0804">Transcription</keyword>
<dbReference type="GO" id="GO:0003700">
    <property type="term" value="F:DNA-binding transcription factor activity"/>
    <property type="evidence" value="ECO:0007669"/>
    <property type="project" value="TreeGrafter"/>
</dbReference>
<protein>
    <submittedName>
        <fullName evidence="6">Transcriptional regulator, TetR family</fullName>
    </submittedName>
</protein>
<dbReference type="SUPFAM" id="SSF48498">
    <property type="entry name" value="Tetracyclin repressor-like, C-terminal domain"/>
    <property type="match status" value="1"/>
</dbReference>
<keyword evidence="2 4" id="KW-0238">DNA-binding</keyword>
<evidence type="ECO:0000313" key="7">
    <source>
        <dbReference type="Proteomes" id="UP000199632"/>
    </source>
</evidence>
<evidence type="ECO:0000256" key="4">
    <source>
        <dbReference type="PROSITE-ProRule" id="PRU00335"/>
    </source>
</evidence>
<dbReference type="Pfam" id="PF13305">
    <property type="entry name" value="TetR_C_33"/>
    <property type="match status" value="1"/>
</dbReference>
<dbReference type="STRING" id="137265.SAMN05421684_2353"/>
<dbReference type="InterPro" id="IPR050109">
    <property type="entry name" value="HTH-type_TetR-like_transc_reg"/>
</dbReference>
<keyword evidence="7" id="KW-1185">Reference proteome</keyword>
<proteinExistence type="predicted"/>
<dbReference type="SUPFAM" id="SSF46689">
    <property type="entry name" value="Homeodomain-like"/>
    <property type="match status" value="1"/>
</dbReference>
<reference evidence="7" key="1">
    <citation type="submission" date="2016-10" db="EMBL/GenBank/DDBJ databases">
        <authorList>
            <person name="Varghese N."/>
            <person name="Submissions S."/>
        </authorList>
    </citation>
    <scope>NUCLEOTIDE SEQUENCE [LARGE SCALE GENOMIC DNA]</scope>
    <source>
        <strain evidence="7">DSM 44718</strain>
    </source>
</reference>
<feature type="DNA-binding region" description="H-T-H motif" evidence="4">
    <location>
        <begin position="25"/>
        <end position="44"/>
    </location>
</feature>
<dbReference type="GO" id="GO:0000976">
    <property type="term" value="F:transcription cis-regulatory region binding"/>
    <property type="evidence" value="ECO:0007669"/>
    <property type="project" value="TreeGrafter"/>
</dbReference>
<dbReference type="Pfam" id="PF00440">
    <property type="entry name" value="TetR_N"/>
    <property type="match status" value="1"/>
</dbReference>
<evidence type="ECO:0000256" key="3">
    <source>
        <dbReference type="ARBA" id="ARBA00023163"/>
    </source>
</evidence>
<evidence type="ECO:0000256" key="1">
    <source>
        <dbReference type="ARBA" id="ARBA00023015"/>
    </source>
</evidence>
<evidence type="ECO:0000259" key="5">
    <source>
        <dbReference type="PROSITE" id="PS50977"/>
    </source>
</evidence>
<gene>
    <name evidence="6" type="ORF">SAMN05421684_2353</name>
</gene>
<dbReference type="Proteomes" id="UP000199632">
    <property type="component" value="Unassembled WGS sequence"/>
</dbReference>
<dbReference type="PANTHER" id="PTHR30055:SF234">
    <property type="entry name" value="HTH-TYPE TRANSCRIPTIONAL REGULATOR BETI"/>
    <property type="match status" value="1"/>
</dbReference>
<dbReference type="EMBL" id="FNQB01000001">
    <property type="protein sequence ID" value="SDY92690.1"/>
    <property type="molecule type" value="Genomic_DNA"/>
</dbReference>
<dbReference type="PROSITE" id="PS50977">
    <property type="entry name" value="HTH_TETR_2"/>
    <property type="match status" value="1"/>
</dbReference>
<dbReference type="InterPro" id="IPR009057">
    <property type="entry name" value="Homeodomain-like_sf"/>
</dbReference>
<sequence length="192" mass="20497">MDEKQRLIIDQAIAIADAQGVEAVSMRAVGQRLGLSPMAIYPYVRSKGALLDGMVERMLGELLATAPGAGEWQDRLRVVSAAVRKLARRHPGAYPLIVARPGATPESRRLDDLISEILQTAGVPVAEVPRLERLLSTLLLGFANSEVNGRFGAGPPDGDWDSEFAADLDDEIRLIEQVIARSGTGPSAFGAG</sequence>
<keyword evidence="1" id="KW-0805">Transcription regulation</keyword>
<dbReference type="InterPro" id="IPR001647">
    <property type="entry name" value="HTH_TetR"/>
</dbReference>
<evidence type="ECO:0000313" key="6">
    <source>
        <dbReference type="EMBL" id="SDY92690.1"/>
    </source>
</evidence>
<dbReference type="PANTHER" id="PTHR30055">
    <property type="entry name" value="HTH-TYPE TRANSCRIPTIONAL REGULATOR RUTR"/>
    <property type="match status" value="1"/>
</dbReference>
<organism evidence="6 7">
    <name type="scientific">Asanoa ishikariensis</name>
    <dbReference type="NCBI Taxonomy" id="137265"/>
    <lineage>
        <taxon>Bacteria</taxon>
        <taxon>Bacillati</taxon>
        <taxon>Actinomycetota</taxon>
        <taxon>Actinomycetes</taxon>
        <taxon>Micromonosporales</taxon>
        <taxon>Micromonosporaceae</taxon>
        <taxon>Asanoa</taxon>
    </lineage>
</organism>
<dbReference type="OrthoDB" id="329481at2"/>
<dbReference type="RefSeq" id="WP_090790050.1">
    <property type="nucleotide sequence ID" value="NZ_BOND01000026.1"/>
</dbReference>
<dbReference type="AlphaFoldDB" id="A0A1H3NVC6"/>
<name>A0A1H3NVC6_9ACTN</name>
<dbReference type="InterPro" id="IPR036271">
    <property type="entry name" value="Tet_transcr_reg_TetR-rel_C_sf"/>
</dbReference>
<dbReference type="InterPro" id="IPR025996">
    <property type="entry name" value="MT1864/Rv1816-like_C"/>
</dbReference>